<feature type="signal peptide" evidence="4">
    <location>
        <begin position="1"/>
        <end position="20"/>
    </location>
</feature>
<comment type="catalytic activity">
    <reaction evidence="1">
        <text>Hydrolyzes the link between N-acetylmuramoyl residues and L-amino acid residues in certain cell-wall glycopeptides.</text>
        <dbReference type="EC" id="3.5.1.28"/>
    </reaction>
</comment>
<comment type="caution">
    <text evidence="6">The sequence shown here is derived from an EMBL/GenBank/DDBJ whole genome shotgun (WGS) entry which is preliminary data.</text>
</comment>
<name>A0A8J7Q6S7_9BACT</name>
<dbReference type="Proteomes" id="UP000664417">
    <property type="component" value="Unassembled WGS sequence"/>
</dbReference>
<keyword evidence="3" id="KW-0378">Hydrolase</keyword>
<gene>
    <name evidence="6" type="ORF">J3U88_12310</name>
</gene>
<dbReference type="AlphaFoldDB" id="A0A8J7Q6S7"/>
<evidence type="ECO:0000256" key="1">
    <source>
        <dbReference type="ARBA" id="ARBA00001561"/>
    </source>
</evidence>
<reference evidence="6" key="1">
    <citation type="submission" date="2021-03" db="EMBL/GenBank/DDBJ databases">
        <authorList>
            <person name="Wang G."/>
        </authorList>
    </citation>
    <scope>NUCLEOTIDE SEQUENCE</scope>
    <source>
        <strain evidence="6">KCTC 12899</strain>
    </source>
</reference>
<dbReference type="InterPro" id="IPR002508">
    <property type="entry name" value="MurNAc-LAA_cat"/>
</dbReference>
<feature type="chain" id="PRO_5035186529" description="N-acetylmuramoyl-L-alanine amidase" evidence="4">
    <location>
        <begin position="21"/>
        <end position="388"/>
    </location>
</feature>
<dbReference type="Gene3D" id="3.40.630.40">
    <property type="entry name" value="Zn-dependent exopeptidases"/>
    <property type="match status" value="1"/>
</dbReference>
<evidence type="ECO:0000256" key="2">
    <source>
        <dbReference type="ARBA" id="ARBA00011901"/>
    </source>
</evidence>
<protein>
    <recommendedName>
        <fullName evidence="2">N-acetylmuramoyl-L-alanine amidase</fullName>
        <ecNumber evidence="2">3.5.1.28</ecNumber>
    </recommendedName>
</protein>
<dbReference type="SMART" id="SM00646">
    <property type="entry name" value="Ami_3"/>
    <property type="match status" value="1"/>
</dbReference>
<dbReference type="Gene3D" id="2.60.40.10">
    <property type="entry name" value="Immunoglobulins"/>
    <property type="match status" value="1"/>
</dbReference>
<evidence type="ECO:0000313" key="7">
    <source>
        <dbReference type="Proteomes" id="UP000664417"/>
    </source>
</evidence>
<dbReference type="RefSeq" id="WP_207859067.1">
    <property type="nucleotide sequence ID" value="NZ_JAFREP010000009.1"/>
</dbReference>
<proteinExistence type="predicted"/>
<evidence type="ECO:0000256" key="4">
    <source>
        <dbReference type="SAM" id="SignalP"/>
    </source>
</evidence>
<sequence length="388" mass="41671">MKTLLHMITVFLFIVLAPLAAQPKICIDAGHGGSDPGAVGNGLRESDINLDIALKLRSLLNADTADTSGGSSWRVLMVRTGDTSVSLAGRTAYANSNGANRFISIHANSFSVASANGTETFRYRNGSTNSRLLQTAIHEELIDAGGLRDRGIKTAGFYVLRYTSMPAMLSEQGFVSNSGDAAEMAKGAWRTDMAKAHMYGLQRHYGVAAYDPTQSVERGTVTLNMGDTALNPVRLRARSSGDVVRVAYLADDRWPVGESANAAGGYAVDTRFYTVGQRKITVIGYGASGRELARDSRTVTVQNSAFVFTTPSVTDNPVALTAQGDANVASVRYYANDTYLLGSSSNRNSDFPVSYRFNFTGTRSLSAVAFDSNGNEINRVDHQIQIND</sequence>
<dbReference type="InterPro" id="IPR050695">
    <property type="entry name" value="N-acetylmuramoyl_amidase_3"/>
</dbReference>
<dbReference type="SUPFAM" id="SSF53187">
    <property type="entry name" value="Zn-dependent exopeptidases"/>
    <property type="match status" value="1"/>
</dbReference>
<dbReference type="GO" id="GO:0009253">
    <property type="term" value="P:peptidoglycan catabolic process"/>
    <property type="evidence" value="ECO:0007669"/>
    <property type="project" value="InterPro"/>
</dbReference>
<keyword evidence="4" id="KW-0732">Signal</keyword>
<evidence type="ECO:0000256" key="3">
    <source>
        <dbReference type="ARBA" id="ARBA00022801"/>
    </source>
</evidence>
<accession>A0A8J7Q6S7</accession>
<dbReference type="CDD" id="cd02696">
    <property type="entry name" value="MurNAc-LAA"/>
    <property type="match status" value="1"/>
</dbReference>
<evidence type="ECO:0000313" key="6">
    <source>
        <dbReference type="EMBL" id="MBO1319246.1"/>
    </source>
</evidence>
<feature type="domain" description="MurNAc-LAA" evidence="5">
    <location>
        <begin position="91"/>
        <end position="202"/>
    </location>
</feature>
<dbReference type="InterPro" id="IPR013783">
    <property type="entry name" value="Ig-like_fold"/>
</dbReference>
<dbReference type="PANTHER" id="PTHR30404:SF0">
    <property type="entry name" value="N-ACETYLMURAMOYL-L-ALANINE AMIDASE AMIC"/>
    <property type="match status" value="1"/>
</dbReference>
<dbReference type="EMBL" id="JAFREP010000009">
    <property type="protein sequence ID" value="MBO1319246.1"/>
    <property type="molecule type" value="Genomic_DNA"/>
</dbReference>
<keyword evidence="7" id="KW-1185">Reference proteome</keyword>
<dbReference type="GO" id="GO:0008745">
    <property type="term" value="F:N-acetylmuramoyl-L-alanine amidase activity"/>
    <property type="evidence" value="ECO:0007669"/>
    <property type="project" value="UniProtKB-EC"/>
</dbReference>
<dbReference type="Pfam" id="PF01520">
    <property type="entry name" value="Amidase_3"/>
    <property type="match status" value="1"/>
</dbReference>
<dbReference type="EC" id="3.5.1.28" evidence="2"/>
<organism evidence="6 7">
    <name type="scientific">Acanthopleuribacter pedis</name>
    <dbReference type="NCBI Taxonomy" id="442870"/>
    <lineage>
        <taxon>Bacteria</taxon>
        <taxon>Pseudomonadati</taxon>
        <taxon>Acidobacteriota</taxon>
        <taxon>Holophagae</taxon>
        <taxon>Acanthopleuribacterales</taxon>
        <taxon>Acanthopleuribacteraceae</taxon>
        <taxon>Acanthopleuribacter</taxon>
    </lineage>
</organism>
<dbReference type="GO" id="GO:0030288">
    <property type="term" value="C:outer membrane-bounded periplasmic space"/>
    <property type="evidence" value="ECO:0007669"/>
    <property type="project" value="TreeGrafter"/>
</dbReference>
<dbReference type="PANTHER" id="PTHR30404">
    <property type="entry name" value="N-ACETYLMURAMOYL-L-ALANINE AMIDASE"/>
    <property type="match status" value="1"/>
</dbReference>
<evidence type="ECO:0000259" key="5">
    <source>
        <dbReference type="SMART" id="SM00646"/>
    </source>
</evidence>